<dbReference type="RefSeq" id="WP_267301416.1">
    <property type="nucleotide sequence ID" value="NZ_JAOQJZ010000010.1"/>
</dbReference>
<protein>
    <submittedName>
        <fullName evidence="2">Uncharacterized protein</fullName>
    </submittedName>
</protein>
<proteinExistence type="predicted"/>
<organism evidence="2 3">
    <name type="scientific">Hominimerdicola aceti</name>
    <dbReference type="NCBI Taxonomy" id="2981726"/>
    <lineage>
        <taxon>Bacteria</taxon>
        <taxon>Bacillati</taxon>
        <taxon>Bacillota</taxon>
        <taxon>Clostridia</taxon>
        <taxon>Eubacteriales</taxon>
        <taxon>Oscillospiraceae</taxon>
        <taxon>Hominimerdicola</taxon>
    </lineage>
</organism>
<keyword evidence="3" id="KW-1185">Reference proteome</keyword>
<name>A0AAE3IHU5_9FIRM</name>
<accession>A0AAE3IHU5</accession>
<feature type="chain" id="PRO_5041944184" evidence="1">
    <location>
        <begin position="46"/>
        <end position="152"/>
    </location>
</feature>
<feature type="signal peptide" evidence="1">
    <location>
        <begin position="1"/>
        <end position="45"/>
    </location>
</feature>
<dbReference type="AlphaFoldDB" id="A0AAE3IHU5"/>
<dbReference type="EMBL" id="JAOQJZ010000010">
    <property type="protein sequence ID" value="MCU6706265.1"/>
    <property type="molecule type" value="Genomic_DNA"/>
</dbReference>
<evidence type="ECO:0000256" key="1">
    <source>
        <dbReference type="SAM" id="SignalP"/>
    </source>
</evidence>
<comment type="caution">
    <text evidence="2">The sequence shown here is derived from an EMBL/GenBank/DDBJ whole genome shotgun (WGS) entry which is preliminary data.</text>
</comment>
<evidence type="ECO:0000313" key="3">
    <source>
        <dbReference type="Proteomes" id="UP001208131"/>
    </source>
</evidence>
<keyword evidence="1" id="KW-0732">Signal</keyword>
<reference evidence="2 3" key="1">
    <citation type="journal article" date="2021" name="ISME Commun">
        <title>Automated analysis of genomic sequences facilitates high-throughput and comprehensive description of bacteria.</title>
        <authorList>
            <person name="Hitch T.C.A."/>
        </authorList>
    </citation>
    <scope>NUCLEOTIDE SEQUENCE [LARGE SCALE GENOMIC DNA]</scope>
    <source>
        <strain evidence="2 3">Sanger_31</strain>
    </source>
</reference>
<gene>
    <name evidence="2" type="ORF">OCV57_10065</name>
</gene>
<sequence>MMKLNLFATKLEENHTYIIKNIVKRIAAMGAAVMMMSSMAIGASAADSFSFYISNTGSVTSKVINARNAAQDDYVRVNYRIDNISNATSVSYRTTAGGTYIASGEISSKGNHTTKHTNATYIDKGERILCTMSLNPAPSGVGSHASGYVSGK</sequence>
<evidence type="ECO:0000313" key="2">
    <source>
        <dbReference type="EMBL" id="MCU6706265.1"/>
    </source>
</evidence>
<dbReference type="Proteomes" id="UP001208131">
    <property type="component" value="Unassembled WGS sequence"/>
</dbReference>